<dbReference type="GO" id="GO:0003700">
    <property type="term" value="F:DNA-binding transcription factor activity"/>
    <property type="evidence" value="ECO:0007669"/>
    <property type="project" value="InterPro"/>
</dbReference>
<evidence type="ECO:0000313" key="7">
    <source>
        <dbReference type="Proteomes" id="UP000016600"/>
    </source>
</evidence>
<evidence type="ECO:0000256" key="3">
    <source>
        <dbReference type="ARBA" id="ARBA00023125"/>
    </source>
</evidence>
<dbReference type="InterPro" id="IPR036388">
    <property type="entry name" value="WH-like_DNA-bd_sf"/>
</dbReference>
<dbReference type="Pfam" id="PF03466">
    <property type="entry name" value="LysR_substrate"/>
    <property type="match status" value="1"/>
</dbReference>
<dbReference type="EMBL" id="AWET01000027">
    <property type="protein sequence ID" value="ERK01436.1"/>
    <property type="molecule type" value="Genomic_DNA"/>
</dbReference>
<sequence>MEIRQLKYFLKVAETLNFSEASRRLYITQSTLSQQISHLEQELGVPLFKRNSHKVCLTEAGKELLPYAQKTIIAADSCLNHIENLRQMLTGELHIGVTYSFNTILSETLIDFLRAHPGVKLNIYYQTMEDLMEKLKARELDFVLAFKPIVTDKSIDSRTIFSNRLAAIVNAGHPLARQTSVQLTDLERYELLLPSRGLQARNTFEKLAEAANLNFKIKVEVNNVDIIFHLLHRTNYVTVLSESTVVREEGLKAVPIACNDNEMVGCIHLLKDSYIKNSAQEFIRMLSRSTSVFANFALKDILSSSSRH</sequence>
<comment type="similarity">
    <text evidence="1">Belongs to the LysR transcriptional regulatory family.</text>
</comment>
<name>U2LAS5_9BACT</name>
<dbReference type="PRINTS" id="PR00039">
    <property type="entry name" value="HTHLYSR"/>
</dbReference>
<organism evidence="6 7">
    <name type="scientific">Hoylesella pleuritidis F0068</name>
    <dbReference type="NCBI Taxonomy" id="1081904"/>
    <lineage>
        <taxon>Bacteria</taxon>
        <taxon>Pseudomonadati</taxon>
        <taxon>Bacteroidota</taxon>
        <taxon>Bacteroidia</taxon>
        <taxon>Bacteroidales</taxon>
        <taxon>Prevotellaceae</taxon>
        <taxon>Hoylesella</taxon>
    </lineage>
</organism>
<dbReference type="InterPro" id="IPR036390">
    <property type="entry name" value="WH_DNA-bd_sf"/>
</dbReference>
<dbReference type="GO" id="GO:0003677">
    <property type="term" value="F:DNA binding"/>
    <property type="evidence" value="ECO:0007669"/>
    <property type="project" value="UniProtKB-KW"/>
</dbReference>
<reference evidence="6 7" key="1">
    <citation type="submission" date="2013-08" db="EMBL/GenBank/DDBJ databases">
        <authorList>
            <person name="Durkin A.S."/>
            <person name="Haft D.R."/>
            <person name="McCorrison J."/>
            <person name="Torralba M."/>
            <person name="Gillis M."/>
            <person name="Haft D.H."/>
            <person name="Methe B."/>
            <person name="Sutton G."/>
            <person name="Nelson K.E."/>
        </authorList>
    </citation>
    <scope>NUCLEOTIDE SEQUENCE [LARGE SCALE GENOMIC DNA]</scope>
    <source>
        <strain evidence="6 7">F0068</strain>
    </source>
</reference>
<evidence type="ECO:0000256" key="2">
    <source>
        <dbReference type="ARBA" id="ARBA00023015"/>
    </source>
</evidence>
<keyword evidence="7" id="KW-1185">Reference proteome</keyword>
<dbReference type="Gene3D" id="1.10.10.10">
    <property type="entry name" value="Winged helix-like DNA-binding domain superfamily/Winged helix DNA-binding domain"/>
    <property type="match status" value="1"/>
</dbReference>
<dbReference type="InterPro" id="IPR050950">
    <property type="entry name" value="HTH-type_LysR_regulators"/>
</dbReference>
<dbReference type="InterPro" id="IPR000847">
    <property type="entry name" value="LysR_HTH_N"/>
</dbReference>
<dbReference type="RefSeq" id="WP_021583866.1">
    <property type="nucleotide sequence ID" value="NZ_AWET01000027.1"/>
</dbReference>
<dbReference type="GO" id="GO:0005829">
    <property type="term" value="C:cytosol"/>
    <property type="evidence" value="ECO:0007669"/>
    <property type="project" value="TreeGrafter"/>
</dbReference>
<comment type="caution">
    <text evidence="6">The sequence shown here is derived from an EMBL/GenBank/DDBJ whole genome shotgun (WGS) entry which is preliminary data.</text>
</comment>
<dbReference type="FunFam" id="1.10.10.10:FF:000001">
    <property type="entry name" value="LysR family transcriptional regulator"/>
    <property type="match status" value="1"/>
</dbReference>
<dbReference type="Gene3D" id="3.40.190.290">
    <property type="match status" value="1"/>
</dbReference>
<feature type="domain" description="HTH lysR-type" evidence="5">
    <location>
        <begin position="1"/>
        <end position="58"/>
    </location>
</feature>
<dbReference type="SUPFAM" id="SSF53850">
    <property type="entry name" value="Periplasmic binding protein-like II"/>
    <property type="match status" value="1"/>
</dbReference>
<gene>
    <name evidence="6" type="ORF">HMPREF1218_2046</name>
</gene>
<dbReference type="Pfam" id="PF00126">
    <property type="entry name" value="HTH_1"/>
    <property type="match status" value="1"/>
</dbReference>
<evidence type="ECO:0000259" key="5">
    <source>
        <dbReference type="PROSITE" id="PS50931"/>
    </source>
</evidence>
<dbReference type="PROSITE" id="PS50931">
    <property type="entry name" value="HTH_LYSR"/>
    <property type="match status" value="1"/>
</dbReference>
<dbReference type="PANTHER" id="PTHR30419">
    <property type="entry name" value="HTH-TYPE TRANSCRIPTIONAL REGULATOR YBHD"/>
    <property type="match status" value="1"/>
</dbReference>
<evidence type="ECO:0000313" key="6">
    <source>
        <dbReference type="EMBL" id="ERK01436.1"/>
    </source>
</evidence>
<keyword evidence="2" id="KW-0805">Transcription regulation</keyword>
<dbReference type="InterPro" id="IPR005119">
    <property type="entry name" value="LysR_subst-bd"/>
</dbReference>
<keyword evidence="3" id="KW-0238">DNA-binding</keyword>
<accession>U2LAS5</accession>
<keyword evidence="4" id="KW-0804">Transcription</keyword>
<dbReference type="AlphaFoldDB" id="U2LAS5"/>
<protein>
    <submittedName>
        <fullName evidence="6">LysR substrate-binding domain protein</fullName>
    </submittedName>
</protein>
<evidence type="ECO:0000256" key="1">
    <source>
        <dbReference type="ARBA" id="ARBA00009437"/>
    </source>
</evidence>
<dbReference type="CDD" id="cd05466">
    <property type="entry name" value="PBP2_LTTR_substrate"/>
    <property type="match status" value="1"/>
</dbReference>
<dbReference type="Proteomes" id="UP000016600">
    <property type="component" value="Unassembled WGS sequence"/>
</dbReference>
<dbReference type="PATRIC" id="fig|1081904.3.peg.1202"/>
<evidence type="ECO:0000256" key="4">
    <source>
        <dbReference type="ARBA" id="ARBA00023163"/>
    </source>
</evidence>
<proteinExistence type="inferred from homology"/>
<dbReference type="SUPFAM" id="SSF46785">
    <property type="entry name" value="Winged helix' DNA-binding domain"/>
    <property type="match status" value="1"/>
</dbReference>